<dbReference type="AlphaFoldDB" id="A0AAW0JHA5"/>
<dbReference type="Proteomes" id="UP001488838">
    <property type="component" value="Unassembled WGS sequence"/>
</dbReference>
<reference evidence="1 2" key="1">
    <citation type="journal article" date="2023" name="bioRxiv">
        <title>Conserved and derived expression patterns and positive selection on dental genes reveal complex evolutionary context of ever-growing rodent molars.</title>
        <authorList>
            <person name="Calamari Z.T."/>
            <person name="Song A."/>
            <person name="Cohen E."/>
            <person name="Akter M."/>
            <person name="Roy R.D."/>
            <person name="Hallikas O."/>
            <person name="Christensen M.M."/>
            <person name="Li P."/>
            <person name="Marangoni P."/>
            <person name="Jernvall J."/>
            <person name="Klein O.D."/>
        </authorList>
    </citation>
    <scope>NUCLEOTIDE SEQUENCE [LARGE SCALE GENOMIC DNA]</scope>
    <source>
        <strain evidence="1">V071</strain>
    </source>
</reference>
<dbReference type="EMBL" id="JBBHLL010000035">
    <property type="protein sequence ID" value="KAK7826339.1"/>
    <property type="molecule type" value="Genomic_DNA"/>
</dbReference>
<feature type="non-terminal residue" evidence="1">
    <location>
        <position position="76"/>
    </location>
</feature>
<gene>
    <name evidence="1" type="ORF">U0070_021353</name>
</gene>
<evidence type="ECO:0000313" key="2">
    <source>
        <dbReference type="Proteomes" id="UP001488838"/>
    </source>
</evidence>
<sequence length="76" mass="8456">MGKGTAGNLDEEHERSTSVQDWACTVDPTLSVRTLAIVCKKGEKDASRLIDIAVLQWLGPKRTIRPIVFQLCEEDD</sequence>
<accession>A0AAW0JHA5</accession>
<keyword evidence="2" id="KW-1185">Reference proteome</keyword>
<evidence type="ECO:0000313" key="1">
    <source>
        <dbReference type="EMBL" id="KAK7826339.1"/>
    </source>
</evidence>
<protein>
    <submittedName>
        <fullName evidence="1">Uncharacterized protein</fullName>
    </submittedName>
</protein>
<organism evidence="1 2">
    <name type="scientific">Myodes glareolus</name>
    <name type="common">Bank vole</name>
    <name type="synonym">Clethrionomys glareolus</name>
    <dbReference type="NCBI Taxonomy" id="447135"/>
    <lineage>
        <taxon>Eukaryota</taxon>
        <taxon>Metazoa</taxon>
        <taxon>Chordata</taxon>
        <taxon>Craniata</taxon>
        <taxon>Vertebrata</taxon>
        <taxon>Euteleostomi</taxon>
        <taxon>Mammalia</taxon>
        <taxon>Eutheria</taxon>
        <taxon>Euarchontoglires</taxon>
        <taxon>Glires</taxon>
        <taxon>Rodentia</taxon>
        <taxon>Myomorpha</taxon>
        <taxon>Muroidea</taxon>
        <taxon>Cricetidae</taxon>
        <taxon>Arvicolinae</taxon>
        <taxon>Myodes</taxon>
    </lineage>
</organism>
<comment type="caution">
    <text evidence="1">The sequence shown here is derived from an EMBL/GenBank/DDBJ whole genome shotgun (WGS) entry which is preliminary data.</text>
</comment>
<proteinExistence type="predicted"/>
<name>A0AAW0JHA5_MYOGA</name>